<name>A0A1U7EW49_NATPD</name>
<protein>
    <submittedName>
        <fullName evidence="2">Uncharacterized protein</fullName>
    </submittedName>
</protein>
<dbReference type="HOGENOM" id="CLU_104052_0_0_2"/>
<keyword evidence="1" id="KW-0812">Transmembrane</keyword>
<dbReference type="STRING" id="348780.NP_2444A"/>
<feature type="transmembrane region" description="Helical" evidence="1">
    <location>
        <begin position="12"/>
        <end position="32"/>
    </location>
</feature>
<reference evidence="2 3" key="1">
    <citation type="journal article" date="2005" name="Genome Res.">
        <title>Living with two extremes: conclusions from the genome sequence of Natronomonas pharaonis.</title>
        <authorList>
            <person name="Falb M."/>
            <person name="Pfeiffer F."/>
            <person name="Palm P."/>
            <person name="Rodewald K."/>
            <person name="Hickmann V."/>
            <person name="Tittor J."/>
            <person name="Oesterhelt D."/>
        </authorList>
    </citation>
    <scope>NUCLEOTIDE SEQUENCE [LARGE SCALE GENOMIC DNA]</scope>
    <source>
        <strain evidence="3">ATCC 35678 / DSM 2160 / CIP 103997 / JCM 8858 / NBRC 14720 / NCIMB 2260 / Gabara</strain>
    </source>
</reference>
<feature type="transmembrane region" description="Helical" evidence="1">
    <location>
        <begin position="38"/>
        <end position="58"/>
    </location>
</feature>
<evidence type="ECO:0000313" key="3">
    <source>
        <dbReference type="Proteomes" id="UP000002698"/>
    </source>
</evidence>
<dbReference type="GeneID" id="3701446"/>
<feature type="transmembrane region" description="Helical" evidence="1">
    <location>
        <begin position="120"/>
        <end position="142"/>
    </location>
</feature>
<feature type="transmembrane region" description="Helical" evidence="1">
    <location>
        <begin position="70"/>
        <end position="90"/>
    </location>
</feature>
<dbReference type="InterPro" id="IPR055968">
    <property type="entry name" value="DUF7546"/>
</dbReference>
<feature type="transmembrane region" description="Helical" evidence="1">
    <location>
        <begin position="154"/>
        <end position="178"/>
    </location>
</feature>
<dbReference type="Pfam" id="PF24412">
    <property type="entry name" value="DUF7546"/>
    <property type="match status" value="1"/>
</dbReference>
<keyword evidence="3" id="KW-1185">Reference proteome</keyword>
<sequence length="221" mass="22921">MTATDKDPNWTLIYTAIVANALVLAALGYALLAERQPTAYWAVPLVWITVGVWALLRVSPPPAARRTKALAGAVAGGYFLVLGFVGGLFGPASGPTTGLLIQATELPPGWNPAVLYAGEYLQFAIIPYTAFGYGVLAYLIYVTAVEAKHAVAGGLLGLFSCVSCTLPVIAALVGGVVGGGGAVAQAAIEFQSYAISTAVFVVTVGLLSYRPGLGQFRRWLS</sequence>
<dbReference type="AlphaFoldDB" id="A0A1U7EW49"/>
<dbReference type="RefSeq" id="WP_011322939.1">
    <property type="nucleotide sequence ID" value="NC_007426.1"/>
</dbReference>
<organism evidence="2 3">
    <name type="scientific">Natronomonas pharaonis (strain ATCC 35678 / DSM 2160 / CIP 103997 / JCM 8858 / NBRC 14720 / NCIMB 2260 / Gabara)</name>
    <name type="common">Halobacterium pharaonis</name>
    <dbReference type="NCBI Taxonomy" id="348780"/>
    <lineage>
        <taxon>Archaea</taxon>
        <taxon>Methanobacteriati</taxon>
        <taxon>Methanobacteriota</taxon>
        <taxon>Stenosarchaea group</taxon>
        <taxon>Halobacteria</taxon>
        <taxon>Halobacteriales</taxon>
        <taxon>Natronomonadaceae</taxon>
        <taxon>Natronomonas</taxon>
    </lineage>
</organism>
<dbReference type="EMBL" id="CR936257">
    <property type="protein sequence ID" value="CAI49313.2"/>
    <property type="molecule type" value="Genomic_DNA"/>
</dbReference>
<dbReference type="OrthoDB" id="308076at2157"/>
<dbReference type="Proteomes" id="UP000002698">
    <property type="component" value="Chromosome"/>
</dbReference>
<dbReference type="KEGG" id="nph:NP_2444A"/>
<evidence type="ECO:0000256" key="1">
    <source>
        <dbReference type="SAM" id="Phobius"/>
    </source>
</evidence>
<evidence type="ECO:0000313" key="2">
    <source>
        <dbReference type="EMBL" id="CAI49313.2"/>
    </source>
</evidence>
<feature type="transmembrane region" description="Helical" evidence="1">
    <location>
        <begin position="190"/>
        <end position="209"/>
    </location>
</feature>
<keyword evidence="1" id="KW-1133">Transmembrane helix</keyword>
<accession>A0A1U7EW49</accession>
<dbReference type="EnsemblBacteria" id="CAI49313">
    <property type="protein sequence ID" value="CAI49313"/>
    <property type="gene ID" value="NP_2444A"/>
</dbReference>
<gene>
    <name evidence="2" type="ordered locus">NP_2444A</name>
</gene>
<proteinExistence type="predicted"/>
<dbReference type="eggNOG" id="arCOG04547">
    <property type="taxonomic scope" value="Archaea"/>
</dbReference>
<keyword evidence="1" id="KW-0472">Membrane</keyword>